<keyword evidence="1" id="KW-1185">Reference proteome</keyword>
<organism evidence="1 2">
    <name type="scientific">Meloidogyne incognita</name>
    <name type="common">Southern root-knot nematode worm</name>
    <name type="synonym">Oxyuris incognita</name>
    <dbReference type="NCBI Taxonomy" id="6306"/>
    <lineage>
        <taxon>Eukaryota</taxon>
        <taxon>Metazoa</taxon>
        <taxon>Ecdysozoa</taxon>
        <taxon>Nematoda</taxon>
        <taxon>Chromadorea</taxon>
        <taxon>Rhabditida</taxon>
        <taxon>Tylenchina</taxon>
        <taxon>Tylenchomorpha</taxon>
        <taxon>Tylenchoidea</taxon>
        <taxon>Meloidogynidae</taxon>
        <taxon>Meloidogyninae</taxon>
        <taxon>Meloidogyne</taxon>
        <taxon>Meloidogyne incognita group</taxon>
    </lineage>
</organism>
<name>A0A914MA16_MELIC</name>
<reference evidence="2" key="1">
    <citation type="submission" date="2022-11" db="UniProtKB">
        <authorList>
            <consortium name="WormBaseParasite"/>
        </authorList>
    </citation>
    <scope>IDENTIFICATION</scope>
</reference>
<sequence>MEEAGPSTLTLPTKVMAPDVDQTIIFVGTIMKAIDTITEANSDPILLLMEAKAILHQILTNLNIVCRNDPFFNVISNVSAKHCNAMVKRTGSPTSSRTMNALFAPEDAFDYYGAEQIEIVEETDEGYLIPDTEEREKIINVCQIGVYLAMCNLIFDIKLKNKKVAHETKKKFDEKMKSLSKYTDAWNGAVDLIKGVEHVVRSFIRFCFLLHFPVAT</sequence>
<accession>A0A914MA16</accession>
<dbReference type="Proteomes" id="UP000887563">
    <property type="component" value="Unplaced"/>
</dbReference>
<evidence type="ECO:0000313" key="1">
    <source>
        <dbReference type="Proteomes" id="UP000887563"/>
    </source>
</evidence>
<dbReference type="AlphaFoldDB" id="A0A914MA16"/>
<protein>
    <submittedName>
        <fullName evidence="2">Uncharacterized protein</fullName>
    </submittedName>
</protein>
<evidence type="ECO:0000313" key="2">
    <source>
        <dbReference type="WBParaSite" id="Minc3s01184g21497"/>
    </source>
</evidence>
<proteinExistence type="predicted"/>
<dbReference type="WBParaSite" id="Minc3s01184g21497">
    <property type="protein sequence ID" value="Minc3s01184g21497"/>
    <property type="gene ID" value="Minc3s01184g21497"/>
</dbReference>